<feature type="region of interest" description="Disordered" evidence="5">
    <location>
        <begin position="1"/>
        <end position="49"/>
    </location>
</feature>
<reference evidence="6 7" key="1">
    <citation type="submission" date="2017-09" db="EMBL/GenBank/DDBJ databases">
        <title>Genome sequencing of Besnoitia besnoiti strain Bb-Ger1.</title>
        <authorList>
            <person name="Schares G."/>
            <person name="Venepally P."/>
            <person name="Lorenzi H.A."/>
        </authorList>
    </citation>
    <scope>NUCLEOTIDE SEQUENCE [LARGE SCALE GENOMIC DNA]</scope>
    <source>
        <strain evidence="6 7">Bb-Ger1</strain>
    </source>
</reference>
<evidence type="ECO:0000256" key="4">
    <source>
        <dbReference type="RuleBase" id="RU003815"/>
    </source>
</evidence>
<evidence type="ECO:0000256" key="1">
    <source>
        <dbReference type="ARBA" id="ARBA00005251"/>
    </source>
</evidence>
<dbReference type="GO" id="GO:0006412">
    <property type="term" value="P:translation"/>
    <property type="evidence" value="ECO:0007669"/>
    <property type="project" value="InterPro"/>
</dbReference>
<accession>A0A2A9M7Y8</accession>
<proteinExistence type="inferred from homology"/>
<keyword evidence="2 4" id="KW-0689">Ribosomal protein</keyword>
<keyword evidence="3 4" id="KW-0687">Ribonucleoprotein</keyword>
<dbReference type="SUPFAM" id="SSF54211">
    <property type="entry name" value="Ribosomal protein S5 domain 2-like"/>
    <property type="match status" value="1"/>
</dbReference>
<evidence type="ECO:0000313" key="6">
    <source>
        <dbReference type="EMBL" id="PFH31767.1"/>
    </source>
</evidence>
<dbReference type="PROSITE" id="PS00360">
    <property type="entry name" value="RIBOSOMAL_S9"/>
    <property type="match status" value="1"/>
</dbReference>
<feature type="compositionally biased region" description="Low complexity" evidence="5">
    <location>
        <begin position="34"/>
        <end position="49"/>
    </location>
</feature>
<comment type="caution">
    <text evidence="6">The sequence shown here is derived from an EMBL/GenBank/DDBJ whole genome shotgun (WGS) entry which is preliminary data.</text>
</comment>
<dbReference type="PANTHER" id="PTHR21569:SF1">
    <property type="entry name" value="SMALL RIBOSOMAL SUBUNIT PROTEIN US9M"/>
    <property type="match status" value="1"/>
</dbReference>
<evidence type="ECO:0000256" key="2">
    <source>
        <dbReference type="ARBA" id="ARBA00022980"/>
    </source>
</evidence>
<dbReference type="VEuPathDB" id="ToxoDB:BESB_022590"/>
<dbReference type="PANTHER" id="PTHR21569">
    <property type="entry name" value="RIBOSOMAL PROTEIN S9"/>
    <property type="match status" value="1"/>
</dbReference>
<gene>
    <name evidence="6" type="ORF">BESB_022590</name>
</gene>
<evidence type="ECO:0000256" key="5">
    <source>
        <dbReference type="SAM" id="MobiDB-lite"/>
    </source>
</evidence>
<dbReference type="EMBL" id="NWUJ01000013">
    <property type="protein sequence ID" value="PFH31767.1"/>
    <property type="molecule type" value="Genomic_DNA"/>
</dbReference>
<dbReference type="GO" id="GO:0003723">
    <property type="term" value="F:RNA binding"/>
    <property type="evidence" value="ECO:0007669"/>
    <property type="project" value="TreeGrafter"/>
</dbReference>
<keyword evidence="7" id="KW-1185">Reference proteome</keyword>
<evidence type="ECO:0000256" key="3">
    <source>
        <dbReference type="ARBA" id="ARBA00023274"/>
    </source>
</evidence>
<dbReference type="GO" id="GO:0003735">
    <property type="term" value="F:structural constituent of ribosome"/>
    <property type="evidence" value="ECO:0007669"/>
    <property type="project" value="InterPro"/>
</dbReference>
<evidence type="ECO:0000313" key="7">
    <source>
        <dbReference type="Proteomes" id="UP000224006"/>
    </source>
</evidence>
<dbReference type="InterPro" id="IPR020568">
    <property type="entry name" value="Ribosomal_Su5_D2-typ_SF"/>
</dbReference>
<organism evidence="6 7">
    <name type="scientific">Besnoitia besnoiti</name>
    <name type="common">Apicomplexan protozoan</name>
    <dbReference type="NCBI Taxonomy" id="94643"/>
    <lineage>
        <taxon>Eukaryota</taxon>
        <taxon>Sar</taxon>
        <taxon>Alveolata</taxon>
        <taxon>Apicomplexa</taxon>
        <taxon>Conoidasida</taxon>
        <taxon>Coccidia</taxon>
        <taxon>Eucoccidiorida</taxon>
        <taxon>Eimeriorina</taxon>
        <taxon>Sarcocystidae</taxon>
        <taxon>Besnoitia</taxon>
    </lineage>
</organism>
<comment type="similarity">
    <text evidence="1 4">Belongs to the universal ribosomal protein uS9 family.</text>
</comment>
<dbReference type="Pfam" id="PF00380">
    <property type="entry name" value="Ribosomal_S9"/>
    <property type="match status" value="1"/>
</dbReference>
<dbReference type="RefSeq" id="XP_029215776.1">
    <property type="nucleotide sequence ID" value="XM_029360961.1"/>
</dbReference>
<dbReference type="GO" id="GO:0015935">
    <property type="term" value="C:small ribosomal subunit"/>
    <property type="evidence" value="ECO:0007669"/>
    <property type="project" value="TreeGrafter"/>
</dbReference>
<dbReference type="STRING" id="94643.A0A2A9M7Y8"/>
<dbReference type="InterPro" id="IPR014721">
    <property type="entry name" value="Ribsml_uS5_D2-typ_fold_subgr"/>
</dbReference>
<dbReference type="OrthoDB" id="10254627at2759"/>
<dbReference type="KEGG" id="bbes:BESB_022590"/>
<protein>
    <submittedName>
        <fullName evidence="6">Putative ribosomal protein S9</fullName>
    </submittedName>
</protein>
<sequence length="444" mass="48345">MGPLERSLLGRFPGTRPRVRRLPRLVPNQPLERPALPSSSRASSWSSVSTSPSFSAFPSFLRAPFGMFTSSVPSPSSSCKRVRLSGSSSVAPARPLAPTRVSAVRTQSSLPSGALRSSYATSSSLSSALTSFVSSWARSPRSIGAPFLRRVVSSPSALSSGLLSLLHSVPASSLRLFSSLSAANSSGRPSPAPKPAALYVAKEANVYTVEELQRVIMQSPSFSPDRDPLLLENFFSTVEDDPSGTAASVEDEDGVESAERMLKELGGFEQKEEEGETSERKEAEDSGEASLISGAIVRAFNPARMKVFTHGGWEWLWQAEGTGTRKRAAAHVIIRRGTGQVRVNNDEDLYVRWPFYYNRMDVMQPFYLTGTAGVYDLFIHTRGGGSSGQAGAVRLALGRALVNACPQCAKLLEEDMVLYEDTRQRMPKMPGRMKARKMRTWTKR</sequence>
<dbReference type="Gene3D" id="3.30.230.10">
    <property type="match status" value="1"/>
</dbReference>
<name>A0A2A9M7Y8_BESBE</name>
<dbReference type="GeneID" id="40307319"/>
<dbReference type="Proteomes" id="UP000224006">
    <property type="component" value="Chromosome XII"/>
</dbReference>
<feature type="region of interest" description="Disordered" evidence="5">
    <location>
        <begin position="265"/>
        <end position="287"/>
    </location>
</feature>
<dbReference type="InterPro" id="IPR020574">
    <property type="entry name" value="Ribosomal_uS9_CS"/>
</dbReference>
<dbReference type="InterPro" id="IPR000754">
    <property type="entry name" value="Ribosomal_uS9"/>
</dbReference>
<dbReference type="AlphaFoldDB" id="A0A2A9M7Y8"/>